<dbReference type="GO" id="GO:0016787">
    <property type="term" value="F:hydrolase activity"/>
    <property type="evidence" value="ECO:0007669"/>
    <property type="project" value="UniProtKB-KW"/>
</dbReference>
<dbReference type="GO" id="GO:0005655">
    <property type="term" value="C:nucleolar ribonuclease P complex"/>
    <property type="evidence" value="ECO:0007669"/>
    <property type="project" value="TreeGrafter"/>
</dbReference>
<accession>A0A5E4EYF6</accession>
<dbReference type="GO" id="GO:0003723">
    <property type="term" value="F:RNA binding"/>
    <property type="evidence" value="ECO:0007669"/>
    <property type="project" value="TreeGrafter"/>
</dbReference>
<dbReference type="Gene3D" id="3.20.20.140">
    <property type="entry name" value="Metal-dependent hydrolases"/>
    <property type="match status" value="1"/>
</dbReference>
<evidence type="ECO:0000256" key="4">
    <source>
        <dbReference type="ARBA" id="ARBA00022801"/>
    </source>
</evidence>
<dbReference type="InterPro" id="IPR016195">
    <property type="entry name" value="Pol/histidinol_Pase-like"/>
</dbReference>
<sequence>MAFFDLSIPYTDPSPPDRSSITRAKLVTKALELGYSGVAYNRMIKGVMSDRDRCSIPLLTIASFLKHSPLLLSNVNFHRDLLGLPRASPFRQYTRLTVCTETPAQSQALNSGNPILKTYDLVAVKPLNQSAFELACEKLEVDIIAIDFSDKLPFRLKMPMVKAAIERGVFFEITYANIIADDQARKQIITNAKLLVDWTRGRNLIVSSAAPTANEFRGPYDVANLMSLLGLSMERAKMAISRNCRTIISNAMRKKHFFKEAIRVEVVSSGQEIDTNKPWSIDSFKWDPISSGDGDILLDDLAKSFTTSINKVSKTTKAIDFASVIDSMPSLGFQVKDVISGSGVVASQSMRTCKSIVSASEAIEQSVVTAEVPEQPDRLCFPQSGQTSLSDSLLEQQMFDCQNPQKSYSSSDTTKAFIDAMEIEAPTITTEAKPKNPDGTDGNFDLITTEIHDFQPQKCVTNRELNVVPANDNLTFHTLEIGLDAACNANSEVEISTNYQDTDIPAPHNEEAKCVKGSDTQSDVMDEILTVVDVECKEEKSLLLNSSSLPTSENEQFRESGDDAIILANQVPVLQSNDGMTIIGDYSVATHSSAEVTMEGEEHGKVDTEMNDPALIQSIPGLVCLCTVYGSSMSPPPYRECVPEKLTKTINCALQDSNSVLDYSRRGFTVRGFFAQ</sequence>
<evidence type="ECO:0000313" key="6">
    <source>
        <dbReference type="EMBL" id="VVA20795.1"/>
    </source>
</evidence>
<dbReference type="AlphaFoldDB" id="A0A5E4EYF6"/>
<dbReference type="GO" id="GO:0008033">
    <property type="term" value="P:tRNA processing"/>
    <property type="evidence" value="ECO:0007669"/>
    <property type="project" value="UniProtKB-KW"/>
</dbReference>
<proteinExistence type="inferred from homology"/>
<gene>
    <name evidence="6" type="ORF">ALMOND_2B009734</name>
</gene>
<dbReference type="PANTHER" id="PTHR13031">
    <property type="entry name" value="RIBONUCLEASE P SUBUNIT P30"/>
    <property type="match status" value="1"/>
</dbReference>
<dbReference type="PANTHER" id="PTHR13031:SF0">
    <property type="entry name" value="RIBONUCLEASE P PROTEIN SUBUNIT P30"/>
    <property type="match status" value="1"/>
</dbReference>
<comment type="similarity">
    <text evidence="2">Belongs to the eukaryotic/archaeal RNase P protein component 3 family.</text>
</comment>
<protein>
    <submittedName>
        <fullName evidence="6">PREDICTED: ribonuclease</fullName>
    </submittedName>
</protein>
<evidence type="ECO:0000256" key="5">
    <source>
        <dbReference type="ARBA" id="ARBA00023242"/>
    </source>
</evidence>
<evidence type="ECO:0000256" key="3">
    <source>
        <dbReference type="ARBA" id="ARBA00022694"/>
    </source>
</evidence>
<keyword evidence="4" id="KW-0378">Hydrolase</keyword>
<dbReference type="FunFam" id="3.20.20.140:FF:000044">
    <property type="entry name" value="Polymerase/histidinol phosphatase-like protein"/>
    <property type="match status" value="1"/>
</dbReference>
<keyword evidence="5" id="KW-0539">Nucleus</keyword>
<dbReference type="InterPro" id="IPR002738">
    <property type="entry name" value="RNase_P_p30"/>
</dbReference>
<dbReference type="OMA" id="SRNCRTI"/>
<keyword evidence="3" id="KW-0819">tRNA processing</keyword>
<reference evidence="7" key="1">
    <citation type="journal article" date="2020" name="Plant J.">
        <title>Transposons played a major role in the diversification between the closely related almond and peach genomes: results from the almond genome sequence.</title>
        <authorList>
            <person name="Alioto T."/>
            <person name="Alexiou K.G."/>
            <person name="Bardil A."/>
            <person name="Barteri F."/>
            <person name="Castanera R."/>
            <person name="Cruz F."/>
            <person name="Dhingra A."/>
            <person name="Duval H."/>
            <person name="Fernandez I Marti A."/>
            <person name="Frias L."/>
            <person name="Galan B."/>
            <person name="Garcia J.L."/>
            <person name="Howad W."/>
            <person name="Gomez-Garrido J."/>
            <person name="Gut M."/>
            <person name="Julca I."/>
            <person name="Morata J."/>
            <person name="Puigdomenech P."/>
            <person name="Ribeca P."/>
            <person name="Rubio Cabetas M.J."/>
            <person name="Vlasova A."/>
            <person name="Wirthensohn M."/>
            <person name="Garcia-Mas J."/>
            <person name="Gabaldon T."/>
            <person name="Casacuberta J.M."/>
            <person name="Arus P."/>
        </authorList>
    </citation>
    <scope>NUCLEOTIDE SEQUENCE [LARGE SCALE GENOMIC DNA]</scope>
    <source>
        <strain evidence="7">cv. Texas</strain>
    </source>
</reference>
<name>A0A5E4EYF6_PRUDU</name>
<dbReference type="FunCoup" id="A0A5E4EYF6">
    <property type="interactions" value="467"/>
</dbReference>
<dbReference type="EMBL" id="CABIKO010000047">
    <property type="protein sequence ID" value="VVA20795.1"/>
    <property type="molecule type" value="Genomic_DNA"/>
</dbReference>
<dbReference type="Pfam" id="PF01876">
    <property type="entry name" value="RNase_P_p30"/>
    <property type="match status" value="1"/>
</dbReference>
<dbReference type="InParanoid" id="A0A5E4EYF6"/>
<dbReference type="Gramene" id="VVA20795">
    <property type="protein sequence ID" value="VVA20795"/>
    <property type="gene ID" value="Prudul26B009734"/>
</dbReference>
<evidence type="ECO:0000313" key="7">
    <source>
        <dbReference type="Proteomes" id="UP000327085"/>
    </source>
</evidence>
<evidence type="ECO:0000256" key="2">
    <source>
        <dbReference type="ARBA" id="ARBA00007331"/>
    </source>
</evidence>
<dbReference type="Proteomes" id="UP000327085">
    <property type="component" value="Chromosome 6"/>
</dbReference>
<evidence type="ECO:0000256" key="1">
    <source>
        <dbReference type="ARBA" id="ARBA00004123"/>
    </source>
</evidence>
<dbReference type="SUPFAM" id="SSF89550">
    <property type="entry name" value="PHP domain-like"/>
    <property type="match status" value="1"/>
</dbReference>
<organism evidence="6 7">
    <name type="scientific">Prunus dulcis</name>
    <name type="common">Almond</name>
    <name type="synonym">Amygdalus dulcis</name>
    <dbReference type="NCBI Taxonomy" id="3755"/>
    <lineage>
        <taxon>Eukaryota</taxon>
        <taxon>Viridiplantae</taxon>
        <taxon>Streptophyta</taxon>
        <taxon>Embryophyta</taxon>
        <taxon>Tracheophyta</taxon>
        <taxon>Spermatophyta</taxon>
        <taxon>Magnoliopsida</taxon>
        <taxon>eudicotyledons</taxon>
        <taxon>Gunneridae</taxon>
        <taxon>Pentapetalae</taxon>
        <taxon>rosids</taxon>
        <taxon>fabids</taxon>
        <taxon>Rosales</taxon>
        <taxon>Rosaceae</taxon>
        <taxon>Amygdaloideae</taxon>
        <taxon>Amygdaleae</taxon>
        <taxon>Prunus</taxon>
    </lineage>
</organism>
<comment type="subcellular location">
    <subcellularLocation>
        <location evidence="1">Nucleus</location>
    </subcellularLocation>
</comment>